<organism evidence="3">
    <name type="scientific">Plasmodium chabaudi chabaudi</name>
    <dbReference type="NCBI Taxonomy" id="31271"/>
    <lineage>
        <taxon>Eukaryota</taxon>
        <taxon>Sar</taxon>
        <taxon>Alveolata</taxon>
        <taxon>Apicomplexa</taxon>
        <taxon>Aconoidasida</taxon>
        <taxon>Haemosporida</taxon>
        <taxon>Plasmodiidae</taxon>
        <taxon>Plasmodium</taxon>
        <taxon>Plasmodium (Vinckeia)</taxon>
    </lineage>
</organism>
<proteinExistence type="predicted"/>
<keyword evidence="5" id="KW-1185">Reference proteome</keyword>
<feature type="region of interest" description="Disordered" evidence="1">
    <location>
        <begin position="36"/>
        <end position="78"/>
    </location>
</feature>
<name>A0A077TIA9_PLACU</name>
<evidence type="ECO:0000256" key="2">
    <source>
        <dbReference type="SAM" id="SignalP"/>
    </source>
</evidence>
<dbReference type="GeneID" id="3485464"/>
<dbReference type="RefSeq" id="XP_016653037.1">
    <property type="nucleotide sequence ID" value="XM_016798306.1"/>
</dbReference>
<dbReference type="Proteomes" id="UP000071118">
    <property type="component" value="Chromosome 1"/>
</dbReference>
<feature type="signal peptide" evidence="2">
    <location>
        <begin position="1"/>
        <end position="25"/>
    </location>
</feature>
<dbReference type="EMBL" id="FMIL01000040">
    <property type="protein sequence ID" value="SCL82902.1"/>
    <property type="molecule type" value="Genomic_DNA"/>
</dbReference>
<reference evidence="4" key="2">
    <citation type="submission" date="2014-05" db="EMBL/GenBank/DDBJ databases">
        <authorList>
            <person name="Aslett M.A."/>
            <person name="De Silva N."/>
        </authorList>
    </citation>
    <scope>NUCLEOTIDE SEQUENCE</scope>
    <source>
        <strain evidence="4">AS</strain>
    </source>
</reference>
<evidence type="ECO:0000313" key="4">
    <source>
        <dbReference type="EMBL" id="VTZ66322.1"/>
    </source>
</evidence>
<keyword evidence="2" id="KW-0732">Signal</keyword>
<feature type="region of interest" description="Disordered" evidence="1">
    <location>
        <begin position="105"/>
        <end position="139"/>
    </location>
</feature>
<evidence type="ECO:0000313" key="3">
    <source>
        <dbReference type="EMBL" id="SCL82902.1"/>
    </source>
</evidence>
<dbReference type="InterPro" id="IPR023393">
    <property type="entry name" value="START-like_dom_sf"/>
</dbReference>
<dbReference type="NCBIfam" id="TIGR01599">
    <property type="entry name" value="PYST-A"/>
    <property type="match status" value="1"/>
</dbReference>
<dbReference type="Proteomes" id="UP000507163">
    <property type="component" value="Unassembled WGS sequence"/>
</dbReference>
<dbReference type="Gene3D" id="1.20.120.20">
    <property type="entry name" value="Apolipoprotein"/>
    <property type="match status" value="1"/>
</dbReference>
<feature type="compositionally biased region" description="Basic and acidic residues" evidence="1">
    <location>
        <begin position="48"/>
        <end position="78"/>
    </location>
</feature>
<protein>
    <submittedName>
        <fullName evidence="3">Fam-a protein</fullName>
    </submittedName>
</protein>
<accession>A0A077TIA9</accession>
<dbReference type="Gene3D" id="3.30.530.20">
    <property type="match status" value="1"/>
</dbReference>
<evidence type="ECO:0000313" key="5">
    <source>
        <dbReference type="Proteomes" id="UP000071118"/>
    </source>
</evidence>
<sequence length="368" mass="42187">MNTRYIKIALALLSLAEYMQNIAFASEYAPATISSNEEDKQQLATNTEEVKEQLDSTPEEVKEQLDSTSEEVKEELSPTLEEVKEQLASILEEVNEQLDSVLEEVKEQEPISPEEVKEQAPITPEEVKEQAPITPEEAKEAEDVMDEALDLAKKHVKHTKNYKIYHKEDDEAILYFKRVNFIDIGKLELTIHNPDSYDGIVNMLWDPNGPKNYDHLFDTGSFFRTYNENLAIIQQHYNGPDGKWNLYCYALAKKFQLSEDETAIVFASSDMSGPGNTYERYENPIVEGASIFKPDIYSENYIINGNLSQIFVNLMAFFIKKEADCVKITHISSIDYDAPLYVPQDLLKLLTSQKMVNVIKLREIFKKE</sequence>
<dbReference type="OrthoDB" id="9886755at2759"/>
<gene>
    <name evidence="3" type="ORF">PCHAJ_000490700</name>
    <name evidence="4" type="ORF">PCHAS_0114100</name>
</gene>
<dbReference type="VEuPathDB" id="PlasmoDB:PCHAS_0114100"/>
<reference evidence="3" key="3">
    <citation type="submission" date="2016-08" db="EMBL/GenBank/DDBJ databases">
        <authorList>
            <consortium name="Pathogen Informatics"/>
        </authorList>
    </citation>
    <scope>NUCLEOTIDE SEQUENCE</scope>
    <source>
        <strain evidence="3">AJ</strain>
        <strain evidence="4">AS</strain>
    </source>
</reference>
<dbReference type="EMBL" id="LK022878">
    <property type="protein sequence ID" value="VTZ66322.1"/>
    <property type="molecule type" value="Genomic_DNA"/>
</dbReference>
<dbReference type="KEGG" id="pcb:PCHAS_0114100"/>
<evidence type="ECO:0000256" key="1">
    <source>
        <dbReference type="SAM" id="MobiDB-lite"/>
    </source>
</evidence>
<feature type="compositionally biased region" description="Basic and acidic residues" evidence="1">
    <location>
        <begin position="105"/>
        <end position="118"/>
    </location>
</feature>
<dbReference type="SUPFAM" id="SSF55961">
    <property type="entry name" value="Bet v1-like"/>
    <property type="match status" value="1"/>
</dbReference>
<feature type="chain" id="PRO_5014216954" evidence="2">
    <location>
        <begin position="26"/>
        <end position="368"/>
    </location>
</feature>
<reference evidence="4 5" key="1">
    <citation type="journal article" date="2014" name="BMC Biol.">
        <title>A comprehensive evaluation of rodent malaria parasite genomes and gene expression.</title>
        <authorList>
            <person name="Otto T.D."/>
            <person name="Bohme U."/>
            <person name="Jackson A.P."/>
            <person name="Hunt M."/>
            <person name="Franke-Fayard B."/>
            <person name="Hoeijmakers W.A."/>
            <person name="Religa A.A."/>
            <person name="Robertson L."/>
            <person name="Sanders M."/>
            <person name="Ogun S.A."/>
            <person name="Cunningham D."/>
            <person name="Erhart A."/>
            <person name="Billker O."/>
            <person name="Khan S.M."/>
            <person name="Stunnenberg H.G."/>
            <person name="Langhorne J."/>
            <person name="Holder A.A."/>
            <person name="Waters A.P."/>
            <person name="Newbold C.I."/>
            <person name="Pain A."/>
            <person name="Berriman M."/>
            <person name="Janse C.J."/>
        </authorList>
    </citation>
    <scope>NUCLEOTIDE SEQUENCE [LARGE SCALE GENOMIC DNA]</scope>
    <source>
        <strain evidence="4 5">AS</strain>
    </source>
</reference>
<dbReference type="AlphaFoldDB" id="A0A077TIA9"/>
<dbReference type="InterPro" id="IPR006486">
    <property type="entry name" value="PYST_A"/>
</dbReference>
<dbReference type="SUPFAM" id="SSF58113">
    <property type="entry name" value="Apolipoprotein A-I"/>
    <property type="match status" value="1"/>
</dbReference>